<dbReference type="RefSeq" id="XP_013950266.1">
    <property type="nucleotide sequence ID" value="XM_014094791.1"/>
</dbReference>
<dbReference type="AlphaFoldDB" id="G9NB57"/>
<evidence type="ECO:0000313" key="3">
    <source>
        <dbReference type="Proteomes" id="UP000007115"/>
    </source>
</evidence>
<evidence type="ECO:0000256" key="1">
    <source>
        <dbReference type="SAM" id="SignalP"/>
    </source>
</evidence>
<dbReference type="OrthoDB" id="2251794at2759"/>
<accession>G9NB57</accession>
<dbReference type="GeneID" id="25796676"/>
<sequence>MKTTTTIFCLALPLLASAAPNLNKRVMCNVFNNDGPVHCRSSPHFSAKSVTTIGDGDAWDFSCYKSGDCYEGVCSWDYNWELKCYINGFYTSDQCNSSNATFFSNLLGYATDKLWLSGRKSSQVLISAHIHSYNMRGILSYMLGQYFSA</sequence>
<dbReference type="EMBL" id="ABDF02000091">
    <property type="protein sequence ID" value="EHK16065.1"/>
    <property type="molecule type" value="Genomic_DNA"/>
</dbReference>
<dbReference type="VEuPathDB" id="FungiDB:TRIVIDRAFT_65112"/>
<gene>
    <name evidence="2" type="ORF">TRIVIDRAFT_65112</name>
</gene>
<proteinExistence type="predicted"/>
<dbReference type="InParanoid" id="G9NB57"/>
<feature type="chain" id="PRO_5003524126" evidence="1">
    <location>
        <begin position="19"/>
        <end position="149"/>
    </location>
</feature>
<keyword evidence="1" id="KW-0732">Signal</keyword>
<organism evidence="2 3">
    <name type="scientific">Hypocrea virens (strain Gv29-8 / FGSC 10586)</name>
    <name type="common">Gliocladium virens</name>
    <name type="synonym">Trichoderma virens</name>
    <dbReference type="NCBI Taxonomy" id="413071"/>
    <lineage>
        <taxon>Eukaryota</taxon>
        <taxon>Fungi</taxon>
        <taxon>Dikarya</taxon>
        <taxon>Ascomycota</taxon>
        <taxon>Pezizomycotina</taxon>
        <taxon>Sordariomycetes</taxon>
        <taxon>Hypocreomycetidae</taxon>
        <taxon>Hypocreales</taxon>
        <taxon>Hypocreaceae</taxon>
        <taxon>Trichoderma</taxon>
    </lineage>
</organism>
<reference evidence="2 3" key="1">
    <citation type="journal article" date="2011" name="Genome Biol.">
        <title>Comparative genome sequence analysis underscores mycoparasitism as the ancestral life style of Trichoderma.</title>
        <authorList>
            <person name="Kubicek C.P."/>
            <person name="Herrera-Estrella A."/>
            <person name="Seidl-Seiboth V."/>
            <person name="Martinez D.A."/>
            <person name="Druzhinina I.S."/>
            <person name="Thon M."/>
            <person name="Zeilinger S."/>
            <person name="Casas-Flores S."/>
            <person name="Horwitz B.A."/>
            <person name="Mukherjee P.K."/>
            <person name="Mukherjee M."/>
            <person name="Kredics L."/>
            <person name="Alcaraz L.D."/>
            <person name="Aerts A."/>
            <person name="Antal Z."/>
            <person name="Atanasova L."/>
            <person name="Cervantes-Badillo M.G."/>
            <person name="Challacombe J."/>
            <person name="Chertkov O."/>
            <person name="McCluskey K."/>
            <person name="Coulpier F."/>
            <person name="Deshpande N."/>
            <person name="von Doehren H."/>
            <person name="Ebbole D.J."/>
            <person name="Esquivel-Naranjo E.U."/>
            <person name="Fekete E."/>
            <person name="Flipphi M."/>
            <person name="Glaser F."/>
            <person name="Gomez-Rodriguez E.Y."/>
            <person name="Gruber S."/>
            <person name="Han C."/>
            <person name="Henrissat B."/>
            <person name="Hermosa R."/>
            <person name="Hernandez-Onate M."/>
            <person name="Karaffa L."/>
            <person name="Kosti I."/>
            <person name="Le Crom S."/>
            <person name="Lindquist E."/>
            <person name="Lucas S."/>
            <person name="Luebeck M."/>
            <person name="Luebeck P.S."/>
            <person name="Margeot A."/>
            <person name="Metz B."/>
            <person name="Misra M."/>
            <person name="Nevalainen H."/>
            <person name="Omann M."/>
            <person name="Packer N."/>
            <person name="Perrone G."/>
            <person name="Uresti-Rivera E.E."/>
            <person name="Salamov A."/>
            <person name="Schmoll M."/>
            <person name="Seiboth B."/>
            <person name="Shapiro H."/>
            <person name="Sukno S."/>
            <person name="Tamayo-Ramos J.A."/>
            <person name="Tisch D."/>
            <person name="Wiest A."/>
            <person name="Wilkinson H.H."/>
            <person name="Zhang M."/>
            <person name="Coutinho P.M."/>
            <person name="Kenerley C.M."/>
            <person name="Monte E."/>
            <person name="Baker S.E."/>
            <person name="Grigoriev I.V."/>
        </authorList>
    </citation>
    <scope>NUCLEOTIDE SEQUENCE [LARGE SCALE GENOMIC DNA]</scope>
    <source>
        <strain evidence="3">Gv29-8 / FGSC 10586</strain>
    </source>
</reference>
<dbReference type="HOGENOM" id="CLU_1749923_0_0_1"/>
<comment type="caution">
    <text evidence="2">The sequence shown here is derived from an EMBL/GenBank/DDBJ whole genome shotgun (WGS) entry which is preliminary data.</text>
</comment>
<name>G9NB57_HYPVG</name>
<dbReference type="OMA" id="ELKCYIN"/>
<evidence type="ECO:0000313" key="2">
    <source>
        <dbReference type="EMBL" id="EHK16065.1"/>
    </source>
</evidence>
<dbReference type="Proteomes" id="UP000007115">
    <property type="component" value="Unassembled WGS sequence"/>
</dbReference>
<protein>
    <submittedName>
        <fullName evidence="2">Uncharacterized protein</fullName>
    </submittedName>
</protein>
<keyword evidence="3" id="KW-1185">Reference proteome</keyword>
<feature type="signal peptide" evidence="1">
    <location>
        <begin position="1"/>
        <end position="18"/>
    </location>
</feature>